<dbReference type="AlphaFoldDB" id="A0A418ZSW2"/>
<dbReference type="OrthoDB" id="6431152at2"/>
<sequence length="330" mass="37446">MPLRQTTIAARPSLPAPLGALADALPAAPAGLIDALFGTDAPKHVFMLVDASLRSDITGFFDLDSIGQPAACLFDGAAAESAQETAPWLVDLTIPAPDNPGTLSFHRRFFQQHWPVGTSLLIQTDASFDAIRRHLRRFTKLPVQDDGKLRFFRFWDPRVLRPFLDAIQDDAPRLRRMMLTDDGTPIHYLIHHEDADLRLSPEMEELAAEPITPMRLNYADFDPIARARATERRKRMADRIRRDFARELEHRPRKAVEAAVNHALQRFGAYGFRIHAHLHFFAAWTVCYGADFETRDPTGKLLEICHSTGPEIQRFKAFREQFERAWSEAA</sequence>
<comment type="caution">
    <text evidence="2">The sequence shown here is derived from an EMBL/GenBank/DDBJ whole genome shotgun (WGS) entry which is preliminary data.</text>
</comment>
<evidence type="ECO:0000259" key="1">
    <source>
        <dbReference type="Pfam" id="PF13503"/>
    </source>
</evidence>
<dbReference type="Proteomes" id="UP000283587">
    <property type="component" value="Unassembled WGS sequence"/>
</dbReference>
<dbReference type="EMBL" id="QZEW01000170">
    <property type="protein sequence ID" value="RJL00686.1"/>
    <property type="molecule type" value="Genomic_DNA"/>
</dbReference>
<evidence type="ECO:0000313" key="2">
    <source>
        <dbReference type="EMBL" id="RJL00686.1"/>
    </source>
</evidence>
<accession>A0A418ZSW2</accession>
<organism evidence="2 3">
    <name type="scientific">Paracoccus siganidrum</name>
    <dbReference type="NCBI Taxonomy" id="1276757"/>
    <lineage>
        <taxon>Bacteria</taxon>
        <taxon>Pseudomonadati</taxon>
        <taxon>Pseudomonadota</taxon>
        <taxon>Alphaproteobacteria</taxon>
        <taxon>Rhodobacterales</taxon>
        <taxon>Paracoccaceae</taxon>
        <taxon>Paracoccus</taxon>
    </lineage>
</organism>
<reference evidence="3" key="1">
    <citation type="submission" date="2018-09" db="EMBL/GenBank/DDBJ databases">
        <title>Paracoccus onubensis nov. sp. a moderate halophilic bacterium isolated from Gruta de las Maravillas (Aracena, Spain).</title>
        <authorList>
            <person name="Jurado V."/>
            <person name="Gutierrez-Patricio S."/>
            <person name="Gonzalez-Pimentel J.L."/>
            <person name="Miller A.Z."/>
            <person name="Laiz L."/>
            <person name="Saiz-Jimenez C."/>
        </authorList>
    </citation>
    <scope>NUCLEOTIDE SEQUENCE [LARGE SCALE GENOMIC DNA]</scope>
    <source>
        <strain evidence="3">DSM 26381</strain>
    </source>
</reference>
<proteinExistence type="predicted"/>
<protein>
    <submittedName>
        <fullName evidence="2">DUF4123 domain-containing protein</fullName>
    </submittedName>
</protein>
<feature type="domain" description="DUF4123" evidence="1">
    <location>
        <begin position="46"/>
        <end position="169"/>
    </location>
</feature>
<dbReference type="RefSeq" id="WP_119901021.1">
    <property type="nucleotide sequence ID" value="NZ_QNRC01000070.1"/>
</dbReference>
<evidence type="ECO:0000313" key="3">
    <source>
        <dbReference type="Proteomes" id="UP000283587"/>
    </source>
</evidence>
<gene>
    <name evidence="2" type="ORF">D3P05_22730</name>
</gene>
<dbReference type="InterPro" id="IPR025391">
    <property type="entry name" value="DUF4123"/>
</dbReference>
<keyword evidence="3" id="KW-1185">Reference proteome</keyword>
<dbReference type="Pfam" id="PF13503">
    <property type="entry name" value="DUF4123"/>
    <property type="match status" value="1"/>
</dbReference>
<name>A0A418ZSW2_9RHOB</name>